<evidence type="ECO:0000256" key="1">
    <source>
        <dbReference type="SAM" id="Coils"/>
    </source>
</evidence>
<feature type="non-terminal residue" evidence="2">
    <location>
        <position position="270"/>
    </location>
</feature>
<organism evidence="2 3">
    <name type="scientific">Diploptera punctata</name>
    <name type="common">Pacific beetle cockroach</name>
    <dbReference type="NCBI Taxonomy" id="6984"/>
    <lineage>
        <taxon>Eukaryota</taxon>
        <taxon>Metazoa</taxon>
        <taxon>Ecdysozoa</taxon>
        <taxon>Arthropoda</taxon>
        <taxon>Hexapoda</taxon>
        <taxon>Insecta</taxon>
        <taxon>Pterygota</taxon>
        <taxon>Neoptera</taxon>
        <taxon>Polyneoptera</taxon>
        <taxon>Dictyoptera</taxon>
        <taxon>Blattodea</taxon>
        <taxon>Blaberoidea</taxon>
        <taxon>Blaberidae</taxon>
        <taxon>Diplopterinae</taxon>
        <taxon>Diploptera</taxon>
    </lineage>
</organism>
<dbReference type="Pfam" id="PF25880">
    <property type="entry name" value="WHD_CHMP7_1st"/>
    <property type="match status" value="1"/>
</dbReference>
<dbReference type="EMBL" id="JASPKZ010008378">
    <property type="protein sequence ID" value="KAJ9579748.1"/>
    <property type="molecule type" value="Genomic_DNA"/>
</dbReference>
<keyword evidence="3" id="KW-1185">Reference proteome</keyword>
<reference evidence="2" key="2">
    <citation type="submission" date="2023-05" db="EMBL/GenBank/DDBJ databases">
        <authorList>
            <person name="Fouks B."/>
        </authorList>
    </citation>
    <scope>NUCLEOTIDE SEQUENCE</scope>
    <source>
        <strain evidence="2">Stay&amp;Tobe</strain>
        <tissue evidence="2">Testes</tissue>
    </source>
</reference>
<comment type="caution">
    <text evidence="2">The sequence shown here is derived from an EMBL/GenBank/DDBJ whole genome shotgun (WGS) entry which is preliminary data.</text>
</comment>
<evidence type="ECO:0000313" key="3">
    <source>
        <dbReference type="Proteomes" id="UP001233999"/>
    </source>
</evidence>
<dbReference type="AlphaFoldDB" id="A0AAD8E783"/>
<feature type="coiled-coil region" evidence="1">
    <location>
        <begin position="231"/>
        <end position="265"/>
    </location>
</feature>
<evidence type="ECO:0008006" key="4">
    <source>
        <dbReference type="Google" id="ProtNLM"/>
    </source>
</evidence>
<proteinExistence type="predicted"/>
<name>A0AAD8E783_DIPPU</name>
<sequence length="270" mass="30543">MRTNVKSEVMDEEINLPLPKSKMPSCWDDDMRINYLFSFIRPATVNPLDAETKIKFWSALIEDWCVHHKHPLITTEELMGIFQRGDRLPACLPAVMENMYRNGDLVTKSNFTYISSPQTWTGWTVDLLVKKPAVWAFNKVKDSVIKTSISEDIPFVHVAACKAIGKKLLLKHSNKLLELSDLAEQWGQSDLEQVLVLVHGLRQEGKAAIQEGSPTLVKLGDSHITDADIGIHTLKKNEQTLSKHLEQLEAEKQGAIEEARSFLAKNMRQA</sequence>
<reference evidence="2" key="1">
    <citation type="journal article" date="2023" name="IScience">
        <title>Live-bearing cockroach genome reveals convergent evolutionary mechanisms linked to viviparity in insects and beyond.</title>
        <authorList>
            <person name="Fouks B."/>
            <person name="Harrison M.C."/>
            <person name="Mikhailova A.A."/>
            <person name="Marchal E."/>
            <person name="English S."/>
            <person name="Carruthers M."/>
            <person name="Jennings E.C."/>
            <person name="Chiamaka E.L."/>
            <person name="Frigard R.A."/>
            <person name="Pippel M."/>
            <person name="Attardo G.M."/>
            <person name="Benoit J.B."/>
            <person name="Bornberg-Bauer E."/>
            <person name="Tobe S.S."/>
        </authorList>
    </citation>
    <scope>NUCLEOTIDE SEQUENCE</scope>
    <source>
        <strain evidence="2">Stay&amp;Tobe</strain>
    </source>
</reference>
<accession>A0AAD8E783</accession>
<gene>
    <name evidence="2" type="ORF">L9F63_004585</name>
</gene>
<keyword evidence="1" id="KW-0175">Coiled coil</keyword>
<dbReference type="Proteomes" id="UP001233999">
    <property type="component" value="Unassembled WGS sequence"/>
</dbReference>
<protein>
    <recommendedName>
        <fullName evidence="4">Charged multivesicular body protein 7</fullName>
    </recommendedName>
</protein>
<evidence type="ECO:0000313" key="2">
    <source>
        <dbReference type="EMBL" id="KAJ9579748.1"/>
    </source>
</evidence>